<accession>A0ABV3LS44</accession>
<evidence type="ECO:0000313" key="2">
    <source>
        <dbReference type="Proteomes" id="UP001553843"/>
    </source>
</evidence>
<dbReference type="InterPro" id="IPR016181">
    <property type="entry name" value="Acyl_CoA_acyltransferase"/>
</dbReference>
<dbReference type="Gene3D" id="3.40.630.30">
    <property type="match status" value="1"/>
</dbReference>
<protein>
    <recommendedName>
        <fullName evidence="3">GNAT family N-acetyltransferase</fullName>
    </recommendedName>
</protein>
<gene>
    <name evidence="1" type="ORF">AB0887_10000</name>
</gene>
<evidence type="ECO:0000313" key="1">
    <source>
        <dbReference type="EMBL" id="MEW2362279.1"/>
    </source>
</evidence>
<dbReference type="EMBL" id="JBEYRS010000003">
    <property type="protein sequence ID" value="MEW2362279.1"/>
    <property type="molecule type" value="Genomic_DNA"/>
</dbReference>
<evidence type="ECO:0008006" key="3">
    <source>
        <dbReference type="Google" id="ProtNLM"/>
    </source>
</evidence>
<keyword evidence="2" id="KW-1185">Reference proteome</keyword>
<organism evidence="1 2">
    <name type="scientific">Streptomyces huasconensis</name>
    <dbReference type="NCBI Taxonomy" id="1854574"/>
    <lineage>
        <taxon>Bacteria</taxon>
        <taxon>Bacillati</taxon>
        <taxon>Actinomycetota</taxon>
        <taxon>Actinomycetes</taxon>
        <taxon>Kitasatosporales</taxon>
        <taxon>Streptomycetaceae</taxon>
        <taxon>Streptomyces</taxon>
    </lineage>
</organism>
<dbReference type="Proteomes" id="UP001553843">
    <property type="component" value="Unassembled WGS sequence"/>
</dbReference>
<sequence length="89" mass="9620">MTAFWTGRRVRLRGIEPDDWAAFQRFATEEEGSGDLPHPPGSAEHYQAWTKEQATAAPDGDRVPLVIEAVGTGEAVGALAARHAVPNPR</sequence>
<proteinExistence type="predicted"/>
<name>A0ABV3LS44_9ACTN</name>
<comment type="caution">
    <text evidence="1">The sequence shown here is derived from an EMBL/GenBank/DDBJ whole genome shotgun (WGS) entry which is preliminary data.</text>
</comment>
<dbReference type="RefSeq" id="WP_359771018.1">
    <property type="nucleotide sequence ID" value="NZ_JBEYRR010000001.1"/>
</dbReference>
<dbReference type="SUPFAM" id="SSF55729">
    <property type="entry name" value="Acyl-CoA N-acyltransferases (Nat)"/>
    <property type="match status" value="1"/>
</dbReference>
<reference evidence="1 2" key="1">
    <citation type="submission" date="2024-06" db="EMBL/GenBank/DDBJ databases">
        <title>The Natural Products Discovery Center: Release of the First 8490 Sequenced Strains for Exploring Actinobacteria Biosynthetic Diversity.</title>
        <authorList>
            <person name="Kalkreuter E."/>
            <person name="Kautsar S.A."/>
            <person name="Yang D."/>
            <person name="Bader C.D."/>
            <person name="Teijaro C.N."/>
            <person name="Fluegel L."/>
            <person name="Davis C.M."/>
            <person name="Simpson J.R."/>
            <person name="Lauterbach L."/>
            <person name="Steele A.D."/>
            <person name="Gui C."/>
            <person name="Meng S."/>
            <person name="Li G."/>
            <person name="Viehrig K."/>
            <person name="Ye F."/>
            <person name="Su P."/>
            <person name="Kiefer A.F."/>
            <person name="Nichols A."/>
            <person name="Cepeda A.J."/>
            <person name="Yan W."/>
            <person name="Fan B."/>
            <person name="Jiang Y."/>
            <person name="Adhikari A."/>
            <person name="Zheng C.-J."/>
            <person name="Schuster L."/>
            <person name="Cowan T.M."/>
            <person name="Smanski M.J."/>
            <person name="Chevrette M.G."/>
            <person name="De Carvalho L.P.S."/>
            <person name="Shen B."/>
        </authorList>
    </citation>
    <scope>NUCLEOTIDE SEQUENCE [LARGE SCALE GENOMIC DNA]</scope>
    <source>
        <strain evidence="1 2">NPDC047833</strain>
    </source>
</reference>